<feature type="compositionally biased region" description="Basic and acidic residues" evidence="1">
    <location>
        <begin position="22"/>
        <end position="35"/>
    </location>
</feature>
<organism evidence="2 3">
    <name type="scientific">Mycolicibacterium rhodesiae</name>
    <name type="common">Mycobacterium rhodesiae</name>
    <dbReference type="NCBI Taxonomy" id="36814"/>
    <lineage>
        <taxon>Bacteria</taxon>
        <taxon>Bacillati</taxon>
        <taxon>Actinomycetota</taxon>
        <taxon>Actinomycetes</taxon>
        <taxon>Mycobacteriales</taxon>
        <taxon>Mycobacteriaceae</taxon>
        <taxon>Mycolicibacterium</taxon>
    </lineage>
</organism>
<name>A0A1X0IXQ8_MYCRH</name>
<proteinExistence type="predicted"/>
<sequence length="153" mass="16586">MTPEDPPPDVDDLARSMLELLGVHEHDEAHEHSDEASGSWSKAPNFAADPQRLAAVQEATRQDKERYLSAGLVEIDCRFCHIAVKVKKLGAAHTAVQWSSEAQQRCAYFAEIREAGGSSARTRSCPKLSDSIRHAVAEGCLEEYSSAPAPGDG</sequence>
<accession>A0A1X0IXQ8</accession>
<dbReference type="EMBL" id="MVIH01000004">
    <property type="protein sequence ID" value="ORB54025.1"/>
    <property type="molecule type" value="Genomic_DNA"/>
</dbReference>
<comment type="caution">
    <text evidence="2">The sequence shown here is derived from an EMBL/GenBank/DDBJ whole genome shotgun (WGS) entry which is preliminary data.</text>
</comment>
<dbReference type="OrthoDB" id="4554341at2"/>
<evidence type="ECO:0000313" key="2">
    <source>
        <dbReference type="EMBL" id="ORB54025.1"/>
    </source>
</evidence>
<dbReference type="RefSeq" id="WP_083118722.1">
    <property type="nucleotide sequence ID" value="NZ_JACKUO010000028.1"/>
</dbReference>
<dbReference type="Proteomes" id="UP000192534">
    <property type="component" value="Unassembled WGS sequence"/>
</dbReference>
<evidence type="ECO:0000313" key="3">
    <source>
        <dbReference type="Proteomes" id="UP000192534"/>
    </source>
</evidence>
<reference evidence="2 3" key="1">
    <citation type="submission" date="2016-12" db="EMBL/GenBank/DDBJ databases">
        <title>The new phylogeny of genus Mycobacterium.</title>
        <authorList>
            <person name="Tortoli E."/>
            <person name="Trovato A."/>
            <person name="Cirillo D.M."/>
        </authorList>
    </citation>
    <scope>NUCLEOTIDE SEQUENCE [LARGE SCALE GENOMIC DNA]</scope>
    <source>
        <strain evidence="2 3">DSM 44223</strain>
    </source>
</reference>
<protein>
    <submittedName>
        <fullName evidence="2">Uncharacterized protein</fullName>
    </submittedName>
</protein>
<evidence type="ECO:0000256" key="1">
    <source>
        <dbReference type="SAM" id="MobiDB-lite"/>
    </source>
</evidence>
<gene>
    <name evidence="2" type="ORF">BST42_11685</name>
</gene>
<dbReference type="AlphaFoldDB" id="A0A1X0IXQ8"/>
<feature type="region of interest" description="Disordered" evidence="1">
    <location>
        <begin position="21"/>
        <end position="45"/>
    </location>
</feature>
<keyword evidence="3" id="KW-1185">Reference proteome</keyword>